<feature type="domain" description="Nudix hydrolase" evidence="5">
    <location>
        <begin position="6"/>
        <end position="149"/>
    </location>
</feature>
<comment type="similarity">
    <text evidence="4">Belongs to the Nudix hydrolase family. RppH subfamily.</text>
</comment>
<dbReference type="HAMAP" id="MF_00298">
    <property type="entry name" value="Nudix_RppH"/>
    <property type="match status" value="1"/>
</dbReference>
<dbReference type="PANTHER" id="PTHR11839:SF22">
    <property type="entry name" value="NUDIX HYDROLASE 26, CHLOROPLASTIC"/>
    <property type="match status" value="1"/>
</dbReference>
<dbReference type="PROSITE" id="PS00893">
    <property type="entry name" value="NUDIX_BOX"/>
    <property type="match status" value="1"/>
</dbReference>
<dbReference type="RefSeq" id="WP_148340016.1">
    <property type="nucleotide sequence ID" value="NZ_LR699119.1"/>
</dbReference>
<dbReference type="GO" id="GO:0034432">
    <property type="term" value="F:bis(5'-adenosyl)-pentaphosphatase activity"/>
    <property type="evidence" value="ECO:0007669"/>
    <property type="project" value="TreeGrafter"/>
</dbReference>
<name>A0A5E4PK00_9COXI</name>
<dbReference type="KEGG" id="asip:AQUSIP_20360"/>
<dbReference type="NCBIfam" id="NF001934">
    <property type="entry name" value="PRK00714.1-1"/>
    <property type="match status" value="1"/>
</dbReference>
<comment type="cofactor">
    <cofactor evidence="1">
        <name>Mn(2+)</name>
        <dbReference type="ChEBI" id="CHEBI:29035"/>
    </cofactor>
</comment>
<dbReference type="FunFam" id="3.90.79.10:FF:000001">
    <property type="entry name" value="RNA pyrophosphohydrolase"/>
    <property type="match status" value="1"/>
</dbReference>
<proteinExistence type="inferred from homology"/>
<gene>
    <name evidence="4 6" type="primary">rppH</name>
    <name evidence="4" type="synonym">nudH</name>
    <name evidence="6" type="ORF">AQUSIP_20360</name>
</gene>
<dbReference type="AlphaFoldDB" id="A0A5E4PK00"/>
<dbReference type="NCBIfam" id="NF001937">
    <property type="entry name" value="PRK00714.1-4"/>
    <property type="match status" value="1"/>
</dbReference>
<accession>A0A5E4PK00</accession>
<dbReference type="Gene3D" id="3.90.79.10">
    <property type="entry name" value="Nucleoside Triphosphate Pyrophosphohydrolase"/>
    <property type="match status" value="1"/>
</dbReference>
<feature type="short sequence motif" description="Nudix box" evidence="4">
    <location>
        <begin position="38"/>
        <end position="59"/>
    </location>
</feature>
<comment type="cofactor">
    <cofactor evidence="2">
        <name>Mg(2+)</name>
        <dbReference type="ChEBI" id="CHEBI:18420"/>
    </cofactor>
</comment>
<dbReference type="EC" id="3.6.1.-" evidence="4"/>
<keyword evidence="7" id="KW-1185">Reference proteome</keyword>
<dbReference type="InterPro" id="IPR000086">
    <property type="entry name" value="NUDIX_hydrolase_dom"/>
</dbReference>
<dbReference type="InterPro" id="IPR020476">
    <property type="entry name" value="Nudix_hydrolase"/>
</dbReference>
<evidence type="ECO:0000313" key="6">
    <source>
        <dbReference type="EMBL" id="VVC76711.1"/>
    </source>
</evidence>
<dbReference type="SUPFAM" id="SSF55811">
    <property type="entry name" value="Nudix"/>
    <property type="match status" value="1"/>
</dbReference>
<sequence>MIDKAGYRYGVGIILVNGNRQVFFAKRIGMLAWQFPQGGMKEDETPEQTMYRELKEEVGLNPEDVEVLATTRRWLRYRLPNRLVRHYAKPLCIGQKQKWFLLRLSNQDAKIDLQANNDPEFDSWAWVSYWYPLRQVVTFKRRVYVMALKEFAKIVLSKRFWNQDSSSRLAGGETEAK</sequence>
<dbReference type="InterPro" id="IPR015797">
    <property type="entry name" value="NUDIX_hydrolase-like_dom_sf"/>
</dbReference>
<dbReference type="PANTHER" id="PTHR11839">
    <property type="entry name" value="UDP/ADP-SUGAR PYROPHOSPHATASE"/>
    <property type="match status" value="1"/>
</dbReference>
<evidence type="ECO:0000259" key="5">
    <source>
        <dbReference type="PROSITE" id="PS51462"/>
    </source>
</evidence>
<dbReference type="CDD" id="cd03671">
    <property type="entry name" value="NUDIX_Ap4A_hydrolase_plant_like"/>
    <property type="match status" value="1"/>
</dbReference>
<evidence type="ECO:0000256" key="4">
    <source>
        <dbReference type="HAMAP-Rule" id="MF_00298"/>
    </source>
</evidence>
<dbReference type="GO" id="GO:0008893">
    <property type="term" value="F:guanosine-3',5'-bis(diphosphate) 3'-diphosphatase activity"/>
    <property type="evidence" value="ECO:0007669"/>
    <property type="project" value="TreeGrafter"/>
</dbReference>
<dbReference type="PRINTS" id="PR00502">
    <property type="entry name" value="NUDIXFAMILY"/>
</dbReference>
<organism evidence="6 7">
    <name type="scientific">Aquicella siphonis</name>
    <dbReference type="NCBI Taxonomy" id="254247"/>
    <lineage>
        <taxon>Bacteria</taxon>
        <taxon>Pseudomonadati</taxon>
        <taxon>Pseudomonadota</taxon>
        <taxon>Gammaproteobacteria</taxon>
        <taxon>Legionellales</taxon>
        <taxon>Coxiellaceae</taxon>
        <taxon>Aquicella</taxon>
    </lineage>
</organism>
<dbReference type="NCBIfam" id="NF001938">
    <property type="entry name" value="PRK00714.1-5"/>
    <property type="match status" value="1"/>
</dbReference>
<evidence type="ECO:0000313" key="7">
    <source>
        <dbReference type="Proteomes" id="UP000324194"/>
    </source>
</evidence>
<comment type="function">
    <text evidence="4">Accelerates the degradation of transcripts by removing pyrophosphate from the 5'-end of triphosphorylated RNA, leading to a more labile monophosphorylated state that can stimulate subsequent ribonuclease cleavage.</text>
</comment>
<evidence type="ECO:0000256" key="3">
    <source>
        <dbReference type="ARBA" id="ARBA00022801"/>
    </source>
</evidence>
<dbReference type="InterPro" id="IPR020084">
    <property type="entry name" value="NUDIX_hydrolase_CS"/>
</dbReference>
<dbReference type="Pfam" id="PF00293">
    <property type="entry name" value="NUDIX"/>
    <property type="match status" value="1"/>
</dbReference>
<comment type="cofactor">
    <cofactor evidence="4">
        <name>a divalent metal cation</name>
        <dbReference type="ChEBI" id="CHEBI:60240"/>
    </cofactor>
</comment>
<reference evidence="6 7" key="1">
    <citation type="submission" date="2019-08" db="EMBL/GenBank/DDBJ databases">
        <authorList>
            <person name="Guy L."/>
        </authorList>
    </citation>
    <scope>NUCLEOTIDE SEQUENCE [LARGE SCALE GENOMIC DNA]</scope>
    <source>
        <strain evidence="6 7">SGT-108</strain>
    </source>
</reference>
<dbReference type="EMBL" id="LR699119">
    <property type="protein sequence ID" value="VVC76711.1"/>
    <property type="molecule type" value="Genomic_DNA"/>
</dbReference>
<dbReference type="InterPro" id="IPR022927">
    <property type="entry name" value="RppH"/>
</dbReference>
<protein>
    <recommendedName>
        <fullName evidence="4">RNA pyrophosphohydrolase</fullName>
        <ecNumber evidence="4">3.6.1.-</ecNumber>
    </recommendedName>
    <alternativeName>
        <fullName evidence="4">(Di)nucleoside polyphosphate hydrolase</fullName>
    </alternativeName>
</protein>
<evidence type="ECO:0000256" key="1">
    <source>
        <dbReference type="ARBA" id="ARBA00001936"/>
    </source>
</evidence>
<keyword evidence="3 4" id="KW-0378">Hydrolase</keyword>
<dbReference type="Proteomes" id="UP000324194">
    <property type="component" value="Chromosome 1"/>
</dbReference>
<dbReference type="GO" id="GO:0034353">
    <property type="term" value="F:mRNA 5'-diphosphatase activity"/>
    <property type="evidence" value="ECO:0007669"/>
    <property type="project" value="UniProtKB-ARBA"/>
</dbReference>
<dbReference type="PROSITE" id="PS51462">
    <property type="entry name" value="NUDIX"/>
    <property type="match status" value="1"/>
</dbReference>
<evidence type="ECO:0000256" key="2">
    <source>
        <dbReference type="ARBA" id="ARBA00001946"/>
    </source>
</evidence>
<dbReference type="GO" id="GO:0019693">
    <property type="term" value="P:ribose phosphate metabolic process"/>
    <property type="evidence" value="ECO:0007669"/>
    <property type="project" value="TreeGrafter"/>
</dbReference>
<dbReference type="GO" id="GO:0006753">
    <property type="term" value="P:nucleoside phosphate metabolic process"/>
    <property type="evidence" value="ECO:0007669"/>
    <property type="project" value="TreeGrafter"/>
</dbReference>
<dbReference type="OrthoDB" id="9816040at2"/>